<feature type="compositionally biased region" description="Polar residues" evidence="1">
    <location>
        <begin position="8"/>
        <end position="27"/>
    </location>
</feature>
<dbReference type="PANTHER" id="PTHR46082">
    <property type="entry name" value="ATP/GTP-BINDING PROTEIN-RELATED"/>
    <property type="match status" value="1"/>
</dbReference>
<dbReference type="InterPro" id="IPR053137">
    <property type="entry name" value="NLR-like"/>
</dbReference>
<dbReference type="EMBL" id="HBNS01031588">
    <property type="protein sequence ID" value="CAE4626006.1"/>
    <property type="molecule type" value="Transcribed_RNA"/>
</dbReference>
<dbReference type="Pfam" id="PF13424">
    <property type="entry name" value="TPR_12"/>
    <property type="match status" value="1"/>
</dbReference>
<evidence type="ECO:0000313" key="2">
    <source>
        <dbReference type="EMBL" id="CAE4626006.1"/>
    </source>
</evidence>
<dbReference type="Pfam" id="PF13374">
    <property type="entry name" value="TPR_10"/>
    <property type="match status" value="4"/>
</dbReference>
<dbReference type="AlphaFoldDB" id="A0A7S4RW18"/>
<protein>
    <recommendedName>
        <fullName evidence="3">Kinesin light chain</fullName>
    </recommendedName>
</protein>
<dbReference type="SUPFAM" id="SSF48452">
    <property type="entry name" value="TPR-like"/>
    <property type="match status" value="2"/>
</dbReference>
<gene>
    <name evidence="2" type="ORF">DBRI00130_LOCUS24769</name>
</gene>
<evidence type="ECO:0000256" key="1">
    <source>
        <dbReference type="SAM" id="MobiDB-lite"/>
    </source>
</evidence>
<dbReference type="InterPro" id="IPR043519">
    <property type="entry name" value="NT_sf"/>
</dbReference>
<feature type="region of interest" description="Disordered" evidence="1">
    <location>
        <begin position="607"/>
        <end position="630"/>
    </location>
</feature>
<name>A0A7S4RW18_9STRA</name>
<dbReference type="InterPro" id="IPR011990">
    <property type="entry name" value="TPR-like_helical_dom_sf"/>
</dbReference>
<dbReference type="SUPFAM" id="SSF81301">
    <property type="entry name" value="Nucleotidyltransferase"/>
    <property type="match status" value="1"/>
</dbReference>
<feature type="compositionally biased region" description="Basic and acidic residues" evidence="1">
    <location>
        <begin position="607"/>
        <end position="618"/>
    </location>
</feature>
<feature type="region of interest" description="Disordered" evidence="1">
    <location>
        <begin position="1"/>
        <end position="27"/>
    </location>
</feature>
<accession>A0A7S4RW18</accession>
<dbReference type="PANTHER" id="PTHR46082:SF6">
    <property type="entry name" value="AAA+ ATPASE DOMAIN-CONTAINING PROTEIN-RELATED"/>
    <property type="match status" value="1"/>
</dbReference>
<reference evidence="2" key="1">
    <citation type="submission" date="2021-01" db="EMBL/GenBank/DDBJ databases">
        <authorList>
            <person name="Corre E."/>
            <person name="Pelletier E."/>
            <person name="Niang G."/>
            <person name="Scheremetjew M."/>
            <person name="Finn R."/>
            <person name="Kale V."/>
            <person name="Holt S."/>
            <person name="Cochrane G."/>
            <person name="Meng A."/>
            <person name="Brown T."/>
            <person name="Cohen L."/>
        </authorList>
    </citation>
    <scope>NUCLEOTIDE SEQUENCE</scope>
    <source>
        <strain evidence="2">GSO104</strain>
    </source>
</reference>
<evidence type="ECO:0008006" key="3">
    <source>
        <dbReference type="Google" id="ProtNLM"/>
    </source>
</evidence>
<dbReference type="Gene3D" id="1.25.40.10">
    <property type="entry name" value="Tetratricopeptide repeat domain"/>
    <property type="match status" value="2"/>
</dbReference>
<organism evidence="2">
    <name type="scientific">Ditylum brightwellii</name>
    <dbReference type="NCBI Taxonomy" id="49249"/>
    <lineage>
        <taxon>Eukaryota</taxon>
        <taxon>Sar</taxon>
        <taxon>Stramenopiles</taxon>
        <taxon>Ochrophyta</taxon>
        <taxon>Bacillariophyta</taxon>
        <taxon>Mediophyceae</taxon>
        <taxon>Lithodesmiophycidae</taxon>
        <taxon>Lithodesmiales</taxon>
        <taxon>Lithodesmiaceae</taxon>
        <taxon>Ditylum</taxon>
    </lineage>
</organism>
<proteinExistence type="predicted"/>
<sequence length="630" mass="71840">MKVEKQPKSSAFVENNDNHTDTSITEASTSTVIKVELKPDTIENLENLQGLTRTRNNMLQGAEKVLPKKYMNQFSSFSPDGILRQPVDNIDSLLSRCENVLPTFRDTLINIVEAAGLIPDEIVMWDGKEVMLTLETPYRCLTIGPLKSRERCEEKVANDYGGDYSRLVDIVRASIVVADEDQLISVAEALLKHAVRLKNRFKEPPFTGYCDSLFNIEIDGIICEVQLHASAIVAHKEDNHKYYCFFRSFFAGNIEASKKRIELLEKCIDHNANVQTALEEMLKSDDGEVIQDMFDLVNEMGDWFLCELLCRRLCELRPECLGCKNNLANVLDGQGKYVEAEMMHRLCWEAKKKELGEEHPDTLTSLHNMVLALGNQGNYAEAETLYQQCWEFRKKTLGEEHIDTLHTLNNIVEALIRQGEYAKAEVLSRQCWEVMKKTLGEDDPDTLRSLNNMALVVDNQGNLDEAERLHQQCWELRKRTLGEEHPDTLQSLQNVTYASFYQENYAKAESLSRQCWEAMKKTLGEEHPDTLAAFHNVAHTVSRQGNYANAEQLFRLCWEAMKKKLGEEHPVTLNTLNDMAVVIDDQGNHEKAVVLLQECCEARKKRLGEMHPDTRESQDALAKSLTNFSV</sequence>